<dbReference type="Proteomes" id="UP000515211">
    <property type="component" value="Chromosome 4"/>
</dbReference>
<proteinExistence type="predicted"/>
<dbReference type="SUPFAM" id="SSF56672">
    <property type="entry name" value="DNA/RNA polymerases"/>
    <property type="match status" value="1"/>
</dbReference>
<dbReference type="InterPro" id="IPR050951">
    <property type="entry name" value="Retrovirus_Pol_polyprotein"/>
</dbReference>
<dbReference type="GeneID" id="107482813"/>
<dbReference type="Gene3D" id="3.30.70.270">
    <property type="match status" value="1"/>
</dbReference>
<reference evidence="3" key="1">
    <citation type="journal article" date="2016" name="Nat. Genet.">
        <title>The genome sequences of Arachis duranensis and Arachis ipaensis, the diploid ancestors of cultivated peanut.</title>
        <authorList>
            <person name="Bertioli D.J."/>
            <person name="Cannon S.B."/>
            <person name="Froenicke L."/>
            <person name="Huang G."/>
            <person name="Farmer A.D."/>
            <person name="Cannon E.K."/>
            <person name="Liu X."/>
            <person name="Gao D."/>
            <person name="Clevenger J."/>
            <person name="Dash S."/>
            <person name="Ren L."/>
            <person name="Moretzsohn M.C."/>
            <person name="Shirasawa K."/>
            <person name="Huang W."/>
            <person name="Vidigal B."/>
            <person name="Abernathy B."/>
            <person name="Chu Y."/>
            <person name="Niederhuth C.E."/>
            <person name="Umale P."/>
            <person name="Araujo A.C."/>
            <person name="Kozik A."/>
            <person name="Kim K.D."/>
            <person name="Burow M.D."/>
            <person name="Varshney R.K."/>
            <person name="Wang X."/>
            <person name="Zhang X."/>
            <person name="Barkley N."/>
            <person name="Guimaraes P.M."/>
            <person name="Isobe S."/>
            <person name="Guo B."/>
            <person name="Liao B."/>
            <person name="Stalker H.T."/>
            <person name="Schmitz R.J."/>
            <person name="Scheffler B.E."/>
            <person name="Leal-Bertioli S.C."/>
            <person name="Xun X."/>
            <person name="Jackson S.A."/>
            <person name="Michelmore R."/>
            <person name="Ozias-Akins P."/>
        </authorList>
    </citation>
    <scope>NUCLEOTIDE SEQUENCE [LARGE SCALE GENOMIC DNA]</scope>
    <source>
        <strain evidence="3">cv. V14167</strain>
    </source>
</reference>
<dbReference type="PANTHER" id="PTHR37984:SF5">
    <property type="entry name" value="PROTEIN NYNRIN-LIKE"/>
    <property type="match status" value="1"/>
</dbReference>
<dbReference type="SUPFAM" id="SSF53098">
    <property type="entry name" value="Ribonuclease H-like"/>
    <property type="match status" value="1"/>
</dbReference>
<dbReference type="PANTHER" id="PTHR37984">
    <property type="entry name" value="PROTEIN CBG26694"/>
    <property type="match status" value="1"/>
</dbReference>
<evidence type="ECO:0000313" key="3">
    <source>
        <dbReference type="Proteomes" id="UP000515211"/>
    </source>
</evidence>
<keyword evidence="3" id="KW-1185">Reference proteome</keyword>
<dbReference type="InterPro" id="IPR043502">
    <property type="entry name" value="DNA/RNA_pol_sf"/>
</dbReference>
<dbReference type="KEGG" id="adu:107482813"/>
<evidence type="ECO:0000259" key="2">
    <source>
        <dbReference type="Pfam" id="PF17919"/>
    </source>
</evidence>
<dbReference type="InterPro" id="IPR012337">
    <property type="entry name" value="RNaseH-like_sf"/>
</dbReference>
<feature type="domain" description="Reverse transcriptase/retrotransposon-derived protein RNase H-like" evidence="2">
    <location>
        <begin position="70"/>
        <end position="111"/>
    </location>
</feature>
<reference evidence="4" key="2">
    <citation type="submission" date="2025-08" db="UniProtKB">
        <authorList>
            <consortium name="RefSeq"/>
        </authorList>
    </citation>
    <scope>IDENTIFICATION</scope>
    <source>
        <tissue evidence="4">Whole plant</tissue>
    </source>
</reference>
<dbReference type="FunFam" id="3.30.70.270:FF:000020">
    <property type="entry name" value="Transposon Tf2-6 polyprotein-like Protein"/>
    <property type="match status" value="1"/>
</dbReference>
<organism evidence="3 4">
    <name type="scientific">Arachis duranensis</name>
    <name type="common">Wild peanut</name>
    <dbReference type="NCBI Taxonomy" id="130453"/>
    <lineage>
        <taxon>Eukaryota</taxon>
        <taxon>Viridiplantae</taxon>
        <taxon>Streptophyta</taxon>
        <taxon>Embryophyta</taxon>
        <taxon>Tracheophyta</taxon>
        <taxon>Spermatophyta</taxon>
        <taxon>Magnoliopsida</taxon>
        <taxon>eudicotyledons</taxon>
        <taxon>Gunneridae</taxon>
        <taxon>Pentapetalae</taxon>
        <taxon>rosids</taxon>
        <taxon>fabids</taxon>
        <taxon>Fabales</taxon>
        <taxon>Fabaceae</taxon>
        <taxon>Papilionoideae</taxon>
        <taxon>50 kb inversion clade</taxon>
        <taxon>dalbergioids sensu lato</taxon>
        <taxon>Dalbergieae</taxon>
        <taxon>Pterocarpus clade</taxon>
        <taxon>Arachis</taxon>
    </lineage>
</organism>
<dbReference type="Pfam" id="PF17919">
    <property type="entry name" value="RT_RNaseH_2"/>
    <property type="match status" value="1"/>
</dbReference>
<sequence length="193" mass="21877">MEYLGHIVGSYGVKIDPSKIEAIQVWPKTNSLKQLRGFLELMGYYRKFVANYAQIAHPLTELLKKNNFYWGEEADRAFEQLKAAMIHTLVLALSDFSMPFTVEVDASHKGIVVVDGFTKVGYFTALKPGFTARDAAKAFINLVVKLHGFSVTMVSNRDPIFLSKFRKTLFKFSGTQLSYNTAYHPQIDAVRLR</sequence>
<evidence type="ECO:0000256" key="1">
    <source>
        <dbReference type="ARBA" id="ARBA00023268"/>
    </source>
</evidence>
<dbReference type="InterPro" id="IPR043128">
    <property type="entry name" value="Rev_trsase/Diguanyl_cyclase"/>
</dbReference>
<accession>A0A6P4CZS0</accession>
<evidence type="ECO:0000313" key="4">
    <source>
        <dbReference type="RefSeq" id="XP_015958895.1"/>
    </source>
</evidence>
<name>A0A6P4CZS0_ARADU</name>
<gene>
    <name evidence="4" type="primary">LOC107482813</name>
</gene>
<keyword evidence="1" id="KW-0511">Multifunctional enzyme</keyword>
<protein>
    <submittedName>
        <fullName evidence="4">Uncharacterized mitochondrial protein AtMg00860-like</fullName>
    </submittedName>
</protein>
<dbReference type="AlphaFoldDB" id="A0A6P4CZS0"/>
<dbReference type="RefSeq" id="XP_015958895.1">
    <property type="nucleotide sequence ID" value="XM_016103409.1"/>
</dbReference>
<dbReference type="InterPro" id="IPR041577">
    <property type="entry name" value="RT_RNaseH_2"/>
</dbReference>
<dbReference type="GO" id="GO:0003824">
    <property type="term" value="F:catalytic activity"/>
    <property type="evidence" value="ECO:0007669"/>
    <property type="project" value="UniProtKB-KW"/>
</dbReference>